<feature type="binding site" evidence="10">
    <location>
        <position position="125"/>
    </location>
    <ligand>
        <name>Mn(2+)</name>
        <dbReference type="ChEBI" id="CHEBI:29035"/>
    </ligand>
</feature>
<feature type="active site" evidence="10">
    <location>
        <position position="76"/>
    </location>
</feature>
<keyword evidence="8 10" id="KW-0414">Isoprene biosynthesis</keyword>
<dbReference type="HAMAP" id="MF_00202">
    <property type="entry name" value="Idi"/>
    <property type="match status" value="1"/>
</dbReference>
<proteinExistence type="inferred from homology"/>
<dbReference type="NCBIfam" id="NF002995">
    <property type="entry name" value="PRK03759.1"/>
    <property type="match status" value="1"/>
</dbReference>
<comment type="function">
    <text evidence="10">Catalyzes the 1,3-allylic rearrangement of the homoallylic substrate isopentenyl (IPP) to its highly electrophilic allylic isomer, dimethylallyl diphosphate (DMAPP).</text>
</comment>
<dbReference type="InterPro" id="IPR056375">
    <property type="entry name" value="Idi_bact"/>
</dbReference>
<name>A0ABQ3MCC5_9PSEU</name>
<evidence type="ECO:0000256" key="5">
    <source>
        <dbReference type="ARBA" id="ARBA00022723"/>
    </source>
</evidence>
<reference evidence="13" key="1">
    <citation type="journal article" date="2019" name="Int. J. Syst. Evol. Microbiol.">
        <title>The Global Catalogue of Microorganisms (GCM) 10K type strain sequencing project: providing services to taxonomists for standard genome sequencing and annotation.</title>
        <authorList>
            <consortium name="The Broad Institute Genomics Platform"/>
            <consortium name="The Broad Institute Genome Sequencing Center for Infectious Disease"/>
            <person name="Wu L."/>
            <person name="Ma J."/>
        </authorList>
    </citation>
    <scope>NUCLEOTIDE SEQUENCE [LARGE SCALE GENOMIC DNA]</scope>
    <source>
        <strain evidence="13">CGMCC 4.7683</strain>
    </source>
</reference>
<dbReference type="PANTHER" id="PTHR10885">
    <property type="entry name" value="ISOPENTENYL-DIPHOSPHATE DELTA-ISOMERASE"/>
    <property type="match status" value="1"/>
</dbReference>
<feature type="binding site" evidence="10">
    <location>
        <position position="34"/>
    </location>
    <ligand>
        <name>Mn(2+)</name>
        <dbReference type="ChEBI" id="CHEBI:29035"/>
    </ligand>
</feature>
<comment type="cofactor">
    <cofactor evidence="10">
        <name>Mg(2+)</name>
        <dbReference type="ChEBI" id="CHEBI:18420"/>
    </cofactor>
    <text evidence="10">Binds 1 Mg(2+) ion per subunit. The magnesium ion binds only when substrate is bound.</text>
</comment>
<evidence type="ECO:0000256" key="9">
    <source>
        <dbReference type="ARBA" id="ARBA00023235"/>
    </source>
</evidence>
<sequence>MTAPDGRSAETEELVVLLDERFQPRATAPKRSVHTTDTPLHLAFSCYVFNEAGDVLVTRRALEKKTWPGVWTNSFCGHPAPDEDMADAVVRRGGQELGLAIGRLTKVLPRFRYQAVDVSGIKENEFCPVWTAIADGGARPNPDEVCESRWLPWPDLVSAMARAPFLFSPWSQEQVPLLAEALRP</sequence>
<evidence type="ECO:0000256" key="6">
    <source>
        <dbReference type="ARBA" id="ARBA00022842"/>
    </source>
</evidence>
<dbReference type="Proteomes" id="UP000635387">
    <property type="component" value="Unassembled WGS sequence"/>
</dbReference>
<dbReference type="SUPFAM" id="SSF55811">
    <property type="entry name" value="Nudix"/>
    <property type="match status" value="1"/>
</dbReference>
<dbReference type="InterPro" id="IPR015797">
    <property type="entry name" value="NUDIX_hydrolase-like_dom_sf"/>
</dbReference>
<dbReference type="CDD" id="cd02885">
    <property type="entry name" value="NUDIX_IPP_Isomerase"/>
    <property type="match status" value="1"/>
</dbReference>
<organism evidence="12 13">
    <name type="scientific">Amycolatopsis oliviviridis</name>
    <dbReference type="NCBI Taxonomy" id="1471590"/>
    <lineage>
        <taxon>Bacteria</taxon>
        <taxon>Bacillati</taxon>
        <taxon>Actinomycetota</taxon>
        <taxon>Actinomycetes</taxon>
        <taxon>Pseudonocardiales</taxon>
        <taxon>Pseudonocardiaceae</taxon>
        <taxon>Amycolatopsis</taxon>
    </lineage>
</organism>
<accession>A0ABQ3MCC5</accession>
<gene>
    <name evidence="10 12" type="primary">idi</name>
    <name evidence="12" type="ORF">GCM10017790_83820</name>
</gene>
<comment type="caution">
    <text evidence="12">The sequence shown here is derived from an EMBL/GenBank/DDBJ whole genome shotgun (WGS) entry which is preliminary data.</text>
</comment>
<evidence type="ECO:0000256" key="3">
    <source>
        <dbReference type="ARBA" id="ARBA00012057"/>
    </source>
</evidence>
<dbReference type="Gene3D" id="3.90.79.10">
    <property type="entry name" value="Nucleoside Triphosphate Pyrophosphohydrolase"/>
    <property type="match status" value="1"/>
</dbReference>
<comment type="catalytic activity">
    <reaction evidence="10">
        <text>isopentenyl diphosphate = dimethylallyl diphosphate</text>
        <dbReference type="Rhea" id="RHEA:23284"/>
        <dbReference type="ChEBI" id="CHEBI:57623"/>
        <dbReference type="ChEBI" id="CHEBI:128769"/>
        <dbReference type="EC" id="5.3.3.2"/>
    </reaction>
</comment>
<evidence type="ECO:0000256" key="7">
    <source>
        <dbReference type="ARBA" id="ARBA00023211"/>
    </source>
</evidence>
<feature type="domain" description="Nudix hydrolase" evidence="11">
    <location>
        <begin position="39"/>
        <end position="173"/>
    </location>
</feature>
<dbReference type="PIRSF" id="PIRSF018427">
    <property type="entry name" value="Isopntndiph_ism"/>
    <property type="match status" value="1"/>
</dbReference>
<evidence type="ECO:0000256" key="2">
    <source>
        <dbReference type="ARBA" id="ARBA00007579"/>
    </source>
</evidence>
<feature type="binding site" evidence="10">
    <location>
        <position position="123"/>
    </location>
    <ligand>
        <name>Mn(2+)</name>
        <dbReference type="ChEBI" id="CHEBI:29035"/>
    </ligand>
</feature>
<comment type="pathway">
    <text evidence="1 10">Isoprenoid biosynthesis; dimethylallyl diphosphate biosynthesis; dimethylallyl diphosphate from isopentenyl diphosphate: step 1/1.</text>
</comment>
<dbReference type="NCBIfam" id="TIGR02150">
    <property type="entry name" value="IPP_isom_1"/>
    <property type="match status" value="1"/>
</dbReference>
<keyword evidence="4 10" id="KW-0963">Cytoplasm</keyword>
<feature type="binding site" evidence="10">
    <location>
        <position position="96"/>
    </location>
    <ligand>
        <name>Mg(2+)</name>
        <dbReference type="ChEBI" id="CHEBI:18420"/>
    </ligand>
</feature>
<comment type="cofactor">
    <cofactor evidence="10">
        <name>Mn(2+)</name>
        <dbReference type="ChEBI" id="CHEBI:29035"/>
    </cofactor>
    <text evidence="10">Binds 1 Mn(2+) ion per subunit.</text>
</comment>
<keyword evidence="9 10" id="KW-0413">Isomerase</keyword>
<feature type="binding site" evidence="10">
    <location>
        <position position="78"/>
    </location>
    <ligand>
        <name>Mn(2+)</name>
        <dbReference type="ChEBI" id="CHEBI:29035"/>
    </ligand>
</feature>
<keyword evidence="5 10" id="KW-0479">Metal-binding</keyword>
<dbReference type="EMBL" id="BNAY01000017">
    <property type="protein sequence ID" value="GHH38286.1"/>
    <property type="molecule type" value="Genomic_DNA"/>
</dbReference>
<keyword evidence="7 10" id="KW-0464">Manganese</keyword>
<evidence type="ECO:0000259" key="11">
    <source>
        <dbReference type="PROSITE" id="PS51462"/>
    </source>
</evidence>
<dbReference type="PROSITE" id="PS51462">
    <property type="entry name" value="NUDIX"/>
    <property type="match status" value="1"/>
</dbReference>
<dbReference type="Pfam" id="PF00293">
    <property type="entry name" value="NUDIX"/>
    <property type="match status" value="1"/>
</dbReference>
<dbReference type="InterPro" id="IPR000086">
    <property type="entry name" value="NUDIX_hydrolase_dom"/>
</dbReference>
<evidence type="ECO:0000256" key="1">
    <source>
        <dbReference type="ARBA" id="ARBA00004826"/>
    </source>
</evidence>
<evidence type="ECO:0000256" key="10">
    <source>
        <dbReference type="HAMAP-Rule" id="MF_00202"/>
    </source>
</evidence>
<evidence type="ECO:0000313" key="12">
    <source>
        <dbReference type="EMBL" id="GHH38286.1"/>
    </source>
</evidence>
<evidence type="ECO:0000256" key="8">
    <source>
        <dbReference type="ARBA" id="ARBA00023229"/>
    </source>
</evidence>
<keyword evidence="13" id="KW-1185">Reference proteome</keyword>
<protein>
    <recommendedName>
        <fullName evidence="3 10">Isopentenyl-diphosphate Delta-isomerase</fullName>
        <shortName evidence="10">IPP isomerase</shortName>
        <ecNumber evidence="3 10">5.3.3.2</ecNumber>
    </recommendedName>
    <alternativeName>
        <fullName evidence="10">IPP:DMAPP isomerase</fullName>
    </alternativeName>
    <alternativeName>
        <fullName evidence="10">Isopentenyl pyrophosphate isomerase</fullName>
    </alternativeName>
</protein>
<dbReference type="RefSeq" id="WP_191259991.1">
    <property type="nucleotide sequence ID" value="NZ_BNAY01000017.1"/>
</dbReference>
<dbReference type="InterPro" id="IPR011876">
    <property type="entry name" value="IsopentenylPP_isomerase_typ1"/>
</dbReference>
<comment type="similarity">
    <text evidence="2 10">Belongs to the IPP isomerase type 1 family.</text>
</comment>
<keyword evidence="6 10" id="KW-0460">Magnesium</keyword>
<feature type="active site" evidence="10">
    <location>
        <position position="125"/>
    </location>
</feature>
<evidence type="ECO:0000256" key="4">
    <source>
        <dbReference type="ARBA" id="ARBA00022490"/>
    </source>
</evidence>
<dbReference type="PANTHER" id="PTHR10885:SF0">
    <property type="entry name" value="ISOPENTENYL-DIPHOSPHATE DELTA-ISOMERASE"/>
    <property type="match status" value="1"/>
</dbReference>
<evidence type="ECO:0000313" key="13">
    <source>
        <dbReference type="Proteomes" id="UP000635387"/>
    </source>
</evidence>
<dbReference type="EC" id="5.3.3.2" evidence="3 10"/>
<feature type="binding site" evidence="10">
    <location>
        <position position="41"/>
    </location>
    <ligand>
        <name>Mn(2+)</name>
        <dbReference type="ChEBI" id="CHEBI:29035"/>
    </ligand>
</feature>
<comment type="subcellular location">
    <subcellularLocation>
        <location evidence="10">Cytoplasm</location>
    </subcellularLocation>
</comment>